<gene>
    <name evidence="1" type="ORF">LY56_03514</name>
</gene>
<comment type="caution">
    <text evidence="1">The sequence shown here is derived from an EMBL/GenBank/DDBJ whole genome shotgun (WGS) entry which is preliminary data.</text>
</comment>
<evidence type="ECO:0000313" key="2">
    <source>
        <dbReference type="Proteomes" id="UP000249364"/>
    </source>
</evidence>
<protein>
    <submittedName>
        <fullName evidence="1">MqsR (Motility quorum-sensing regulator) toxin of toxin-antitoxin system</fullName>
    </submittedName>
</protein>
<organism evidence="1 2">
    <name type="scientific">Roseinatronobacter thiooxidans</name>
    <dbReference type="NCBI Taxonomy" id="121821"/>
    <lineage>
        <taxon>Bacteria</taxon>
        <taxon>Pseudomonadati</taxon>
        <taxon>Pseudomonadota</taxon>
        <taxon>Alphaproteobacteria</taxon>
        <taxon>Rhodobacterales</taxon>
        <taxon>Paracoccaceae</taxon>
        <taxon>Roseinatronobacter</taxon>
    </lineage>
</organism>
<proteinExistence type="predicted"/>
<dbReference type="InterPro" id="IPR031451">
    <property type="entry name" value="MqsR_toxin"/>
</dbReference>
<dbReference type="GO" id="GO:0017148">
    <property type="term" value="P:negative regulation of translation"/>
    <property type="evidence" value="ECO:0007669"/>
    <property type="project" value="InterPro"/>
</dbReference>
<dbReference type="Proteomes" id="UP000249364">
    <property type="component" value="Unassembled WGS sequence"/>
</dbReference>
<dbReference type="Gene3D" id="3.30.2310.40">
    <property type="match status" value="1"/>
</dbReference>
<dbReference type="Pfam" id="PF15723">
    <property type="entry name" value="MqsR_toxin"/>
    <property type="match status" value="1"/>
</dbReference>
<accession>A0A2W7PIY0</accession>
<dbReference type="InterPro" id="IPR038493">
    <property type="entry name" value="MqsR_sf"/>
</dbReference>
<name>A0A2W7PIY0_9RHOB</name>
<keyword evidence="2" id="KW-1185">Reference proteome</keyword>
<dbReference type="GO" id="GO:0009372">
    <property type="term" value="P:quorum sensing"/>
    <property type="evidence" value="ECO:0007669"/>
    <property type="project" value="InterPro"/>
</dbReference>
<dbReference type="AlphaFoldDB" id="A0A2W7PIY0"/>
<evidence type="ECO:0000313" key="1">
    <source>
        <dbReference type="EMBL" id="PZX36228.1"/>
    </source>
</evidence>
<reference evidence="1 2" key="1">
    <citation type="submission" date="2018-06" db="EMBL/GenBank/DDBJ databases">
        <title>Genomic Encyclopedia of Archaeal and Bacterial Type Strains, Phase II (KMG-II): from individual species to whole genera.</title>
        <authorList>
            <person name="Goeker M."/>
        </authorList>
    </citation>
    <scope>NUCLEOTIDE SEQUENCE [LARGE SCALE GENOMIC DNA]</scope>
    <source>
        <strain evidence="1 2">DSM 13087</strain>
    </source>
</reference>
<dbReference type="GO" id="GO:0044010">
    <property type="term" value="P:single-species biofilm formation"/>
    <property type="evidence" value="ECO:0007669"/>
    <property type="project" value="InterPro"/>
</dbReference>
<dbReference type="EMBL" id="QKZQ01000036">
    <property type="protein sequence ID" value="PZX36228.1"/>
    <property type="molecule type" value="Genomic_DNA"/>
</dbReference>
<sequence length="72" mass="8095">MSLGYGLQDVVDAVQDLLPEDFESSSPAHSPPIPGVWHDTYDMRWDGMHLYIKFAGATIIDITLVSFKEKNQ</sequence>